<evidence type="ECO:0000256" key="3">
    <source>
        <dbReference type="ARBA" id="ARBA00022989"/>
    </source>
</evidence>
<feature type="region of interest" description="Disordered" evidence="5">
    <location>
        <begin position="60"/>
        <end position="87"/>
    </location>
</feature>
<feature type="transmembrane region" description="Helical" evidence="6">
    <location>
        <begin position="165"/>
        <end position="189"/>
    </location>
</feature>
<dbReference type="GO" id="GO:0022857">
    <property type="term" value="F:transmembrane transporter activity"/>
    <property type="evidence" value="ECO:0007669"/>
    <property type="project" value="InterPro"/>
</dbReference>
<dbReference type="PROSITE" id="PS50850">
    <property type="entry name" value="MFS"/>
    <property type="match status" value="1"/>
</dbReference>
<keyword evidence="2 6" id="KW-0812">Transmembrane</keyword>
<dbReference type="GeneID" id="87838107"/>
<evidence type="ECO:0000256" key="4">
    <source>
        <dbReference type="ARBA" id="ARBA00023136"/>
    </source>
</evidence>
<comment type="subcellular location">
    <subcellularLocation>
        <location evidence="1">Membrane</location>
        <topology evidence="1">Multi-pass membrane protein</topology>
    </subcellularLocation>
</comment>
<feature type="transmembrane region" description="Helical" evidence="6">
    <location>
        <begin position="439"/>
        <end position="462"/>
    </location>
</feature>
<gene>
    <name evidence="8" type="ORF">B0H64DRAFT_337431</name>
</gene>
<reference evidence="8" key="2">
    <citation type="submission" date="2023-06" db="EMBL/GenBank/DDBJ databases">
        <authorList>
            <consortium name="Lawrence Berkeley National Laboratory"/>
            <person name="Haridas S."/>
            <person name="Hensen N."/>
            <person name="Bonometti L."/>
            <person name="Westerberg I."/>
            <person name="Brannstrom I.O."/>
            <person name="Guillou S."/>
            <person name="Cros-Aarteil S."/>
            <person name="Calhoun S."/>
            <person name="Kuo A."/>
            <person name="Mondo S."/>
            <person name="Pangilinan J."/>
            <person name="Riley R."/>
            <person name="Labutti K."/>
            <person name="Andreopoulos B."/>
            <person name="Lipzen A."/>
            <person name="Chen C."/>
            <person name="Yanf M."/>
            <person name="Daum C."/>
            <person name="Ng V."/>
            <person name="Clum A."/>
            <person name="Steindorff A."/>
            <person name="Ohm R."/>
            <person name="Martin F."/>
            <person name="Silar P."/>
            <person name="Natvig D."/>
            <person name="Lalanne C."/>
            <person name="Gautier V."/>
            <person name="Ament-Velasquez S.L."/>
            <person name="Kruys A."/>
            <person name="Hutchinson M.I."/>
            <person name="Powell A.J."/>
            <person name="Barry K."/>
            <person name="Miller A.N."/>
            <person name="Grigoriev I.V."/>
            <person name="Debuchy R."/>
            <person name="Gladieux P."/>
            <person name="Thoren M.H."/>
            <person name="Johannesson H."/>
        </authorList>
    </citation>
    <scope>NUCLEOTIDE SEQUENCE</scope>
    <source>
        <strain evidence="8">CBS 168.71</strain>
    </source>
</reference>
<keyword evidence="9" id="KW-1185">Reference proteome</keyword>
<evidence type="ECO:0000259" key="7">
    <source>
        <dbReference type="PROSITE" id="PS50850"/>
    </source>
</evidence>
<feature type="transmembrane region" description="Helical" evidence="6">
    <location>
        <begin position="201"/>
        <end position="220"/>
    </location>
</feature>
<name>A0AAE0LVU7_9PEZI</name>
<feature type="transmembrane region" description="Helical" evidence="6">
    <location>
        <begin position="468"/>
        <end position="494"/>
    </location>
</feature>
<dbReference type="InterPro" id="IPR011701">
    <property type="entry name" value="MFS"/>
</dbReference>
<dbReference type="EMBL" id="JAUEPN010000002">
    <property type="protein sequence ID" value="KAK3299448.1"/>
    <property type="molecule type" value="Genomic_DNA"/>
</dbReference>
<dbReference type="Gene3D" id="1.20.1250.20">
    <property type="entry name" value="MFS general substrate transporter like domains"/>
    <property type="match status" value="1"/>
</dbReference>
<evidence type="ECO:0000256" key="1">
    <source>
        <dbReference type="ARBA" id="ARBA00004141"/>
    </source>
</evidence>
<feature type="transmembrane region" description="Helical" evidence="6">
    <location>
        <begin position="404"/>
        <end position="427"/>
    </location>
</feature>
<dbReference type="Pfam" id="PF07690">
    <property type="entry name" value="MFS_1"/>
    <property type="match status" value="1"/>
</dbReference>
<evidence type="ECO:0000313" key="9">
    <source>
        <dbReference type="Proteomes" id="UP001278766"/>
    </source>
</evidence>
<feature type="transmembrane region" description="Helical" evidence="6">
    <location>
        <begin position="506"/>
        <end position="526"/>
    </location>
</feature>
<feature type="transmembrane region" description="Helical" evidence="6">
    <location>
        <begin position="289"/>
        <end position="308"/>
    </location>
</feature>
<comment type="caution">
    <text evidence="8">The sequence shown here is derived from an EMBL/GenBank/DDBJ whole genome shotgun (WGS) entry which is preliminary data.</text>
</comment>
<dbReference type="AlphaFoldDB" id="A0AAE0LVU7"/>
<feature type="transmembrane region" description="Helical" evidence="6">
    <location>
        <begin position="258"/>
        <end position="283"/>
    </location>
</feature>
<feature type="domain" description="Major facilitator superfamily (MFS) profile" evidence="7">
    <location>
        <begin position="136"/>
        <end position="560"/>
    </location>
</feature>
<evidence type="ECO:0000256" key="2">
    <source>
        <dbReference type="ARBA" id="ARBA00022692"/>
    </source>
</evidence>
<dbReference type="InterPro" id="IPR036259">
    <property type="entry name" value="MFS_trans_sf"/>
</dbReference>
<evidence type="ECO:0000256" key="5">
    <source>
        <dbReference type="SAM" id="MobiDB-lite"/>
    </source>
</evidence>
<proteinExistence type="predicted"/>
<dbReference type="InterPro" id="IPR020846">
    <property type="entry name" value="MFS_dom"/>
</dbReference>
<dbReference type="GO" id="GO:0005886">
    <property type="term" value="C:plasma membrane"/>
    <property type="evidence" value="ECO:0007669"/>
    <property type="project" value="TreeGrafter"/>
</dbReference>
<dbReference type="RefSeq" id="XP_062662962.1">
    <property type="nucleotide sequence ID" value="XM_062801159.1"/>
</dbReference>
<dbReference type="SUPFAM" id="SSF103473">
    <property type="entry name" value="MFS general substrate transporter"/>
    <property type="match status" value="1"/>
</dbReference>
<accession>A0AAE0LVU7</accession>
<feature type="transmembrane region" description="Helical" evidence="6">
    <location>
        <begin position="538"/>
        <end position="556"/>
    </location>
</feature>
<dbReference type="PANTHER" id="PTHR23502:SF47">
    <property type="entry name" value="MAJOR FACILITATOR SUPERFAMILY (MFS) PROFILE DOMAIN-CONTAINING PROTEIN-RELATED"/>
    <property type="match status" value="1"/>
</dbReference>
<keyword evidence="3 6" id="KW-1133">Transmembrane helix</keyword>
<reference evidence="8" key="1">
    <citation type="journal article" date="2023" name="Mol. Phylogenet. Evol.">
        <title>Genome-scale phylogeny and comparative genomics of the fungal order Sordariales.</title>
        <authorList>
            <person name="Hensen N."/>
            <person name="Bonometti L."/>
            <person name="Westerberg I."/>
            <person name="Brannstrom I.O."/>
            <person name="Guillou S."/>
            <person name="Cros-Aarteil S."/>
            <person name="Calhoun S."/>
            <person name="Haridas S."/>
            <person name="Kuo A."/>
            <person name="Mondo S."/>
            <person name="Pangilinan J."/>
            <person name="Riley R."/>
            <person name="LaButti K."/>
            <person name="Andreopoulos B."/>
            <person name="Lipzen A."/>
            <person name="Chen C."/>
            <person name="Yan M."/>
            <person name="Daum C."/>
            <person name="Ng V."/>
            <person name="Clum A."/>
            <person name="Steindorff A."/>
            <person name="Ohm R.A."/>
            <person name="Martin F."/>
            <person name="Silar P."/>
            <person name="Natvig D.O."/>
            <person name="Lalanne C."/>
            <person name="Gautier V."/>
            <person name="Ament-Velasquez S.L."/>
            <person name="Kruys A."/>
            <person name="Hutchinson M.I."/>
            <person name="Powell A.J."/>
            <person name="Barry K."/>
            <person name="Miller A.N."/>
            <person name="Grigoriev I.V."/>
            <person name="Debuchy R."/>
            <person name="Gladieux P."/>
            <person name="Hiltunen Thoren M."/>
            <person name="Johannesson H."/>
        </authorList>
    </citation>
    <scope>NUCLEOTIDE SEQUENCE</scope>
    <source>
        <strain evidence="8">CBS 168.71</strain>
    </source>
</reference>
<feature type="compositionally biased region" description="Polar residues" evidence="5">
    <location>
        <begin position="62"/>
        <end position="71"/>
    </location>
</feature>
<dbReference type="Proteomes" id="UP001278766">
    <property type="component" value="Unassembled WGS sequence"/>
</dbReference>
<evidence type="ECO:0000313" key="8">
    <source>
        <dbReference type="EMBL" id="KAK3299448.1"/>
    </source>
</evidence>
<protein>
    <submittedName>
        <fullName evidence="8">Major facilitator superfamily domain-containing protein</fullName>
    </submittedName>
</protein>
<sequence>MCLLLNWLPSPDPVRLLVKVQQIVFTSSLLPPKSTMQSFLQYRRMRASVKSDLAHVRVKAAGTSSPNSSSLETKEVPDGDVSQSNDLEKDKTWASALGVRISRPAEDDGSVAYLVDWKDGDPQNPHNWKRSQKWACTFAVCLLTLAITIPSSIDAPVAEAFNDHFGVSPMAGSMTTGMYLLGTGFGALFAGTVSETFGRNVMYMTTFVVFMLFILAKAMAPNFGGAIVFRFLTGFFGSTPMTAAGGTIADMWSPLEMIFCVPVGAMTSYAGPIVGPILGAYLPQIGFRWADWLALIIAGAVLAYVFLFQPETYRPILLEWKAKHLRDLTGDARYRVEEHAATSTLAKRLLVNLYRPFVMTYTEPIILIFTFYLTVIYFVLFAFLNGYPFIFEQTYGISHSMTFILWVALLVGDLAALPLIPLIYGWAKKAAVKGTLTPELCLWYGMLGGSIMLPISLWWLAWTCYSDISIWVPIVGSAFFGYGLVTIFTTTFLYTVFVYGVHSASALAFMTCVRYIIAGALVPASIPMYQNLGPHKALTIPAALATVLAPVPFLLYKYGARIRGASKNAMRH</sequence>
<evidence type="ECO:0000256" key="6">
    <source>
        <dbReference type="SAM" id="Phobius"/>
    </source>
</evidence>
<feature type="transmembrane region" description="Helical" evidence="6">
    <location>
        <begin position="365"/>
        <end position="384"/>
    </location>
</feature>
<keyword evidence="4 6" id="KW-0472">Membrane</keyword>
<dbReference type="PANTHER" id="PTHR23502">
    <property type="entry name" value="MAJOR FACILITATOR SUPERFAMILY"/>
    <property type="match status" value="1"/>
</dbReference>
<feature type="transmembrane region" description="Helical" evidence="6">
    <location>
        <begin position="134"/>
        <end position="153"/>
    </location>
</feature>
<organism evidence="8 9">
    <name type="scientific">Chaetomium fimeti</name>
    <dbReference type="NCBI Taxonomy" id="1854472"/>
    <lineage>
        <taxon>Eukaryota</taxon>
        <taxon>Fungi</taxon>
        <taxon>Dikarya</taxon>
        <taxon>Ascomycota</taxon>
        <taxon>Pezizomycotina</taxon>
        <taxon>Sordariomycetes</taxon>
        <taxon>Sordariomycetidae</taxon>
        <taxon>Sordariales</taxon>
        <taxon>Chaetomiaceae</taxon>
        <taxon>Chaetomium</taxon>
    </lineage>
</organism>
<feature type="transmembrane region" description="Helical" evidence="6">
    <location>
        <begin position="226"/>
        <end position="246"/>
    </location>
</feature>